<evidence type="ECO:0000256" key="1">
    <source>
        <dbReference type="ARBA" id="ARBA00004613"/>
    </source>
</evidence>
<dbReference type="AlphaFoldDB" id="A0A3S5FDL7"/>
<keyword evidence="3" id="KW-0732">Signal</keyword>
<dbReference type="GO" id="GO:0048513">
    <property type="term" value="P:animal organ development"/>
    <property type="evidence" value="ECO:0007669"/>
    <property type="project" value="UniProtKB-ARBA"/>
</dbReference>
<name>A0A3S5FDL7_9PLAT</name>
<dbReference type="EMBL" id="CAAALY010042542">
    <property type="protein sequence ID" value="VEL19644.1"/>
    <property type="molecule type" value="Genomic_DNA"/>
</dbReference>
<keyword evidence="2" id="KW-0964">Secreted</keyword>
<evidence type="ECO:0000256" key="6">
    <source>
        <dbReference type="ARBA" id="ARBA00023180"/>
    </source>
</evidence>
<evidence type="ECO:0000256" key="7">
    <source>
        <dbReference type="ARBA" id="ARBA00023292"/>
    </source>
</evidence>
<sequence length="85" mass="9078">MSGYFGEARLKNCRPCQCSPEGSVAGGQTGCDRLTGQCQCLPNVHGQFCYDCRENHFNLTAGIGCQACYCDKTGSVSQSCNPVSQ</sequence>
<feature type="disulfide bond" evidence="8">
    <location>
        <begin position="40"/>
        <end position="49"/>
    </location>
</feature>
<comment type="caution">
    <text evidence="8">Lacks conserved residue(s) required for the propagation of feature annotation.</text>
</comment>
<dbReference type="Gene3D" id="2.10.25.10">
    <property type="entry name" value="Laminin"/>
    <property type="match status" value="1"/>
</dbReference>
<dbReference type="Pfam" id="PF00053">
    <property type="entry name" value="EGF_laminin"/>
    <property type="match status" value="1"/>
</dbReference>
<dbReference type="InterPro" id="IPR002049">
    <property type="entry name" value="LE_dom"/>
</dbReference>
<organism evidence="10 11">
    <name type="scientific">Protopolystoma xenopodis</name>
    <dbReference type="NCBI Taxonomy" id="117903"/>
    <lineage>
        <taxon>Eukaryota</taxon>
        <taxon>Metazoa</taxon>
        <taxon>Spiralia</taxon>
        <taxon>Lophotrochozoa</taxon>
        <taxon>Platyhelminthes</taxon>
        <taxon>Monogenea</taxon>
        <taxon>Polyopisthocotylea</taxon>
        <taxon>Polystomatidea</taxon>
        <taxon>Polystomatidae</taxon>
        <taxon>Protopolystoma</taxon>
    </lineage>
</organism>
<dbReference type="Proteomes" id="UP000784294">
    <property type="component" value="Unassembled WGS sequence"/>
</dbReference>
<evidence type="ECO:0000313" key="11">
    <source>
        <dbReference type="Proteomes" id="UP000784294"/>
    </source>
</evidence>
<protein>
    <recommendedName>
        <fullName evidence="9">Laminin EGF-like domain-containing protein</fullName>
    </recommendedName>
</protein>
<comment type="subcellular location">
    <subcellularLocation>
        <location evidence="1">Secreted</location>
    </subcellularLocation>
</comment>
<evidence type="ECO:0000256" key="8">
    <source>
        <dbReference type="PROSITE-ProRule" id="PRU00460"/>
    </source>
</evidence>
<evidence type="ECO:0000313" key="10">
    <source>
        <dbReference type="EMBL" id="VEL19644.1"/>
    </source>
</evidence>
<evidence type="ECO:0000256" key="5">
    <source>
        <dbReference type="ARBA" id="ARBA00023157"/>
    </source>
</evidence>
<dbReference type="OrthoDB" id="5985440at2759"/>
<keyword evidence="11" id="KW-1185">Reference proteome</keyword>
<dbReference type="PROSITE" id="PS01248">
    <property type="entry name" value="EGF_LAM_1"/>
    <property type="match status" value="1"/>
</dbReference>
<keyword evidence="6" id="KW-0325">Glycoprotein</keyword>
<keyword evidence="5 8" id="KW-1015">Disulfide bond</keyword>
<evidence type="ECO:0000256" key="4">
    <source>
        <dbReference type="ARBA" id="ARBA00022737"/>
    </source>
</evidence>
<reference evidence="10" key="1">
    <citation type="submission" date="2018-11" db="EMBL/GenBank/DDBJ databases">
        <authorList>
            <consortium name="Pathogen Informatics"/>
        </authorList>
    </citation>
    <scope>NUCLEOTIDE SEQUENCE</scope>
</reference>
<dbReference type="GO" id="GO:0005576">
    <property type="term" value="C:extracellular region"/>
    <property type="evidence" value="ECO:0007669"/>
    <property type="project" value="UniProtKB-SubCell"/>
</dbReference>
<keyword evidence="4" id="KW-0677">Repeat</keyword>
<evidence type="ECO:0000256" key="3">
    <source>
        <dbReference type="ARBA" id="ARBA00022729"/>
    </source>
</evidence>
<keyword evidence="7 8" id="KW-0424">Laminin EGF-like domain</keyword>
<dbReference type="SMART" id="SM00180">
    <property type="entry name" value="EGF_Lam"/>
    <property type="match status" value="1"/>
</dbReference>
<dbReference type="PROSITE" id="PS50027">
    <property type="entry name" value="EGF_LAM_2"/>
    <property type="match status" value="1"/>
</dbReference>
<evidence type="ECO:0000256" key="2">
    <source>
        <dbReference type="ARBA" id="ARBA00022525"/>
    </source>
</evidence>
<accession>A0A3S5FDL7</accession>
<feature type="domain" description="Laminin EGF-like" evidence="9">
    <location>
        <begin position="16"/>
        <end position="67"/>
    </location>
</feature>
<gene>
    <name evidence="10" type="ORF">PXEA_LOCUS13084</name>
</gene>
<dbReference type="SUPFAM" id="SSF57196">
    <property type="entry name" value="EGF/Laminin"/>
    <property type="match status" value="1"/>
</dbReference>
<proteinExistence type="predicted"/>
<dbReference type="FunFam" id="2.10.25.10:FF:000224">
    <property type="entry name" value="Usherin"/>
    <property type="match status" value="1"/>
</dbReference>
<comment type="caution">
    <text evidence="10">The sequence shown here is derived from an EMBL/GenBank/DDBJ whole genome shotgun (WGS) entry which is preliminary data.</text>
</comment>
<dbReference type="CDD" id="cd00055">
    <property type="entry name" value="EGF_Lam"/>
    <property type="match status" value="1"/>
</dbReference>
<evidence type="ECO:0000259" key="9">
    <source>
        <dbReference type="PROSITE" id="PS50027"/>
    </source>
</evidence>